<organism evidence="1">
    <name type="scientific">termite gut metagenome</name>
    <dbReference type="NCBI Taxonomy" id="433724"/>
    <lineage>
        <taxon>unclassified sequences</taxon>
        <taxon>metagenomes</taxon>
        <taxon>organismal metagenomes</taxon>
    </lineage>
</organism>
<accession>A0A5J4RMM5</accession>
<sequence length="210" mass="24047">MNELEKFGNIPIDNAVLSDIIGNYKFPRNKIAAMEKQNEIVRLKKGLYVVSEKISRKKISRELIANHLYGASYVSLEAALSHYGLIPEKVFTIRSITTKRAKQFENTFGCFEYISMPANYFSIGIRQQIVNNEYAYLIATPEKALCDLILATPNLRLQSVHVVQTYLEDDLRIDFSAVQNIDLGIIRQCIEVGRKKGELRQLLKFLETIK</sequence>
<protein>
    <recommendedName>
        <fullName evidence="2">AbiEi antitoxin C-terminal domain-containing protein</fullName>
    </recommendedName>
</protein>
<comment type="caution">
    <text evidence="1">The sequence shown here is derived from an EMBL/GenBank/DDBJ whole genome shotgun (WGS) entry which is preliminary data.</text>
</comment>
<dbReference type="AlphaFoldDB" id="A0A5J4RMM5"/>
<evidence type="ECO:0000313" key="1">
    <source>
        <dbReference type="EMBL" id="KAA6334360.1"/>
    </source>
</evidence>
<gene>
    <name evidence="1" type="ORF">EZS27_017307</name>
</gene>
<dbReference type="EMBL" id="SNRY01001006">
    <property type="protein sequence ID" value="KAA6334360.1"/>
    <property type="molecule type" value="Genomic_DNA"/>
</dbReference>
<reference evidence="1" key="1">
    <citation type="submission" date="2019-03" db="EMBL/GenBank/DDBJ databases">
        <title>Single cell metagenomics reveals metabolic interactions within the superorganism composed of flagellate Streblomastix strix and complex community of Bacteroidetes bacteria on its surface.</title>
        <authorList>
            <person name="Treitli S.C."/>
            <person name="Kolisko M."/>
            <person name="Husnik F."/>
            <person name="Keeling P."/>
            <person name="Hampl V."/>
        </authorList>
    </citation>
    <scope>NUCLEOTIDE SEQUENCE</scope>
    <source>
        <strain evidence="1">STM</strain>
    </source>
</reference>
<proteinExistence type="predicted"/>
<evidence type="ECO:0008006" key="2">
    <source>
        <dbReference type="Google" id="ProtNLM"/>
    </source>
</evidence>
<name>A0A5J4RMM5_9ZZZZ</name>